<name>A0ACC0JAT4_CHOFU</name>
<reference evidence="1 2" key="1">
    <citation type="journal article" date="2022" name="Genome Biol. Evol.">
        <title>The Spruce Budworm Genome: Reconstructing the Evolutionary History of Antifreeze Proteins.</title>
        <authorList>
            <person name="Beliveau C."/>
            <person name="Gagne P."/>
            <person name="Picq S."/>
            <person name="Vernygora O."/>
            <person name="Keeling C.I."/>
            <person name="Pinkney K."/>
            <person name="Doucet D."/>
            <person name="Wen F."/>
            <person name="Johnston J.S."/>
            <person name="Maaroufi H."/>
            <person name="Boyle B."/>
            <person name="Laroche J."/>
            <person name="Dewar K."/>
            <person name="Juretic N."/>
            <person name="Blackburn G."/>
            <person name="Nisole A."/>
            <person name="Brunet B."/>
            <person name="Brandao M."/>
            <person name="Lumley L."/>
            <person name="Duan J."/>
            <person name="Quan G."/>
            <person name="Lucarotti C.J."/>
            <person name="Roe A.D."/>
            <person name="Sperling F.A.H."/>
            <person name="Levesque R.C."/>
            <person name="Cusson M."/>
        </authorList>
    </citation>
    <scope>NUCLEOTIDE SEQUENCE [LARGE SCALE GENOMIC DNA]</scope>
    <source>
        <strain evidence="1">Glfc:IPQL:Cfum</strain>
    </source>
</reference>
<keyword evidence="2" id="KW-1185">Reference proteome</keyword>
<gene>
    <name evidence="1" type="ORF">MSG28_008267</name>
</gene>
<proteinExistence type="predicted"/>
<evidence type="ECO:0000313" key="1">
    <source>
        <dbReference type="EMBL" id="KAI8421198.1"/>
    </source>
</evidence>
<accession>A0ACC0JAT4</accession>
<dbReference type="EMBL" id="CM046113">
    <property type="protein sequence ID" value="KAI8421198.1"/>
    <property type="molecule type" value="Genomic_DNA"/>
</dbReference>
<comment type="caution">
    <text evidence="1">The sequence shown here is derived from an EMBL/GenBank/DDBJ whole genome shotgun (WGS) entry which is preliminary data.</text>
</comment>
<organism evidence="1 2">
    <name type="scientific">Choristoneura fumiferana</name>
    <name type="common">Spruce budworm moth</name>
    <name type="synonym">Archips fumiferana</name>
    <dbReference type="NCBI Taxonomy" id="7141"/>
    <lineage>
        <taxon>Eukaryota</taxon>
        <taxon>Metazoa</taxon>
        <taxon>Ecdysozoa</taxon>
        <taxon>Arthropoda</taxon>
        <taxon>Hexapoda</taxon>
        <taxon>Insecta</taxon>
        <taxon>Pterygota</taxon>
        <taxon>Neoptera</taxon>
        <taxon>Endopterygota</taxon>
        <taxon>Lepidoptera</taxon>
        <taxon>Glossata</taxon>
        <taxon>Ditrysia</taxon>
        <taxon>Tortricoidea</taxon>
        <taxon>Tortricidae</taxon>
        <taxon>Tortricinae</taxon>
        <taxon>Choristoneura</taxon>
    </lineage>
</organism>
<dbReference type="Proteomes" id="UP001064048">
    <property type="component" value="Chromosome 13"/>
</dbReference>
<protein>
    <submittedName>
        <fullName evidence="1">Uncharacterized protein</fullName>
    </submittedName>
</protein>
<sequence length="1859" mass="210826">MAMAANLYLIAAVLLTATPYISGQNEGHDCSYMTAIPRPQRPDDWPEFNFDGTTWPTRPLLPAPDRLDLCMDQYYPGGANSGTQLIFMEEEIEGDIAIAKLNYQDYEEGMVSYSFNVRVEGQTLVPLVSLTIVNIDDNFPWLHILDPCQTEISTTAMTFEIISDRGDEQIFYIRAENVPGDWFSMKITSRPPRWTEIFAVQQFNEKTEMEFRVQAIDGDTAINKAIHYDIITEEGEEGFFSITTIAGGHSGGILHVAPIDRDHLQREVFRFTIIAYKYDNREEFSTEAPIVIIINDINDQRPEPIQEEYRISMLEETPLTLDFGEQIFGFHDRDLGENAQYTVELETVSPPGVAAAFYVAPQVGYQYQTFIMGTVDHAMLDYEVEEFQHIVIRAVATDMNNSTLQGEAMLYIELINWNDEEPIFEEDAYFVSFNETEGADFYVATVLAEDRDVDDEVVHSLMGNAGEYLSINSSTGEIRVSIDDAFDYHRQNELFVQVRAVDTLGDERHHTVTTQLVIQLKDINNTPPSLRLPRGSPSVEENVPEGEVITTMITATDPDTTAYLRFEIGWETSYATKQGRETPVAEFHDCVEIVTVHDEGNTGSAHGHLIVKEIRDNVTIDFEEFEVLYITVRVVDEMTEIGQNFDEKTLSTEFRVRENSTSNVVIGSVLATDIDGPLYNQIRYSIVPTRGTPDNLVQIHPVTGQITTNLEHAIDADIPPREYLYYTVIASDRCEEEDRENCPDDPTYWETPGDISIYIIDTNNKLPQAEYDQFPTEVRIYEDAGDGTEVVRLVASDLDRDDIYHTVRYQINYVIDPDLRRFFAVDVDTGLIYIEFTTGAVLDRGPSKHRGDGGTGHPSRRERQRASVAIHATDRDERFTNNSRVSYEVVDIRAVDRDIEVPILFDIETIPDLAAWEFYGALFTTMDLRGYWGTYEIRVRAYDHGDPMLDSFEWYEVEIAPYNFHNPRSANGPLVTVGDAFLENLHATDEDGLHAGVVDFSVSGNVDAIEYFEVENLGENSGQLRLRSTFDEYVREFQVTIRATDRGTVPGPLWTDTILNVIFVPSLVDPTFTQSTDTVAFFEQEVDGERHQLSLAEDLKNHGCTDDCYPIYYRIVREANPRPTFVRELYTAGISTLDVIGRELLVVQATHSENAAITYSIDYSSMQVDASLEAVRDVAFSLHATSGALTLGIQPTAAMHGMFEFDVIAEDAETFSTGFSMTCNIDQVLPATNSAGVAQTDRTEVRAHFIRADVPVPATEIEVLRDDTQLLFTIQMALRDRDLQLSDFVTDLSPEESSDASLITIYVLAALSAVLAFLCLLLLITFFIRTRALNRRLEALSMTKYGSVDSGLNRAGLAAPGTNNLIWNSFMMFVNVAHMVVSSLRLCYYLNPSYPTFLKADYVLLALHILCLMDILIRLNTGYVEGSPANVVLDRRSIASNYLRHYFFPDLASCLPLTMILIALGCGIHYCFLIAHSLPVVCRATRIFSVVMDLRTLLQTMTKSIIVYRVVRHVLVYALIMHWFSCLIYLPPIINFYCYGSIPLGYNAFLGLKGQNRDITMVPVGERYLKALFISVSSFFGTGFSLVQVNLPAEILINSIVILLASMCMIYNVVFLLVTYLIVFNSSMQYQELMDQVEKYMRHKQFPLALKRRVRAYYDYRYQERYFKEERALQCLSEQLRNELSLHTCQNLLDKVAIFETLPPTFIGTLLACLKFEVYMPNDLIVRAGDFGDCMYFISSGTVAVYSSKGAEVCHLEDGDFFGAMALMVKDRKRFATVVAIEITQVYRLDADDFYGFVMDNRELFHHIEDQMMQRINKTVLVDDAYRREREWRASTGQNEPPARDARYSTGPQGQHRPE</sequence>
<evidence type="ECO:0000313" key="2">
    <source>
        <dbReference type="Proteomes" id="UP001064048"/>
    </source>
</evidence>